<keyword evidence="2" id="KW-1185">Reference proteome</keyword>
<sequence length="29" mass="3629">MFKIKYPVILTKIDYYLEMVIELFNFDNK</sequence>
<dbReference type="AlphaFoldDB" id="A0A1G7W6C7"/>
<organism evidence="1 2">
    <name type="scientific">Winogradskyella thalassocola</name>
    <dbReference type="NCBI Taxonomy" id="262004"/>
    <lineage>
        <taxon>Bacteria</taxon>
        <taxon>Pseudomonadati</taxon>
        <taxon>Bacteroidota</taxon>
        <taxon>Flavobacteriia</taxon>
        <taxon>Flavobacteriales</taxon>
        <taxon>Flavobacteriaceae</taxon>
        <taxon>Winogradskyella</taxon>
    </lineage>
</organism>
<dbReference type="STRING" id="262004.SAMN04489796_101266"/>
<evidence type="ECO:0000313" key="2">
    <source>
        <dbReference type="Proteomes" id="UP000199492"/>
    </source>
</evidence>
<evidence type="ECO:0000313" key="1">
    <source>
        <dbReference type="EMBL" id="SDG67537.1"/>
    </source>
</evidence>
<accession>A0A1G7W6C7</accession>
<protein>
    <submittedName>
        <fullName evidence="1">Uncharacterized protein</fullName>
    </submittedName>
</protein>
<dbReference type="Proteomes" id="UP000199492">
    <property type="component" value="Unassembled WGS sequence"/>
</dbReference>
<gene>
    <name evidence="1" type="ORF">SAMN04489796_101266</name>
</gene>
<name>A0A1G7W6C7_9FLAO</name>
<reference evidence="2" key="1">
    <citation type="submission" date="2016-10" db="EMBL/GenBank/DDBJ databases">
        <authorList>
            <person name="Varghese N."/>
            <person name="Submissions S."/>
        </authorList>
    </citation>
    <scope>NUCLEOTIDE SEQUENCE [LARGE SCALE GENOMIC DNA]</scope>
    <source>
        <strain evidence="2">DSM 15363</strain>
    </source>
</reference>
<dbReference type="EMBL" id="FNCZ01000001">
    <property type="protein sequence ID" value="SDG67537.1"/>
    <property type="molecule type" value="Genomic_DNA"/>
</dbReference>
<proteinExistence type="predicted"/>